<keyword evidence="2" id="KW-0408">Iron</keyword>
<evidence type="ECO:0000313" key="3">
    <source>
        <dbReference type="EMBL" id="MDQ0684640.1"/>
    </source>
</evidence>
<protein>
    <submittedName>
        <fullName evidence="3">Cytochrome P450</fullName>
    </submittedName>
</protein>
<name>A0ABU0Q1U3_STRAH</name>
<dbReference type="Proteomes" id="UP001243364">
    <property type="component" value="Unassembled WGS sequence"/>
</dbReference>
<keyword evidence="2" id="KW-0349">Heme</keyword>
<dbReference type="InterPro" id="IPR002397">
    <property type="entry name" value="Cyt_P450_B"/>
</dbReference>
<keyword evidence="4" id="KW-1185">Reference proteome</keyword>
<evidence type="ECO:0000313" key="4">
    <source>
        <dbReference type="Proteomes" id="UP001243364"/>
    </source>
</evidence>
<gene>
    <name evidence="3" type="ORF">QFZ56_003603</name>
</gene>
<dbReference type="InterPro" id="IPR017972">
    <property type="entry name" value="Cyt_P450_CS"/>
</dbReference>
<evidence type="ECO:0000256" key="1">
    <source>
        <dbReference type="ARBA" id="ARBA00010617"/>
    </source>
</evidence>
<dbReference type="EMBL" id="JAUSYA010000001">
    <property type="protein sequence ID" value="MDQ0684640.1"/>
    <property type="molecule type" value="Genomic_DNA"/>
</dbReference>
<dbReference type="SUPFAM" id="SSF48264">
    <property type="entry name" value="Cytochrome P450"/>
    <property type="match status" value="1"/>
</dbReference>
<dbReference type="Gene3D" id="1.10.630.10">
    <property type="entry name" value="Cytochrome P450"/>
    <property type="match status" value="1"/>
</dbReference>
<keyword evidence="2" id="KW-0503">Monooxygenase</keyword>
<reference evidence="3 4" key="1">
    <citation type="submission" date="2023-07" db="EMBL/GenBank/DDBJ databases">
        <title>Comparative genomics of wheat-associated soil bacteria to identify genetic determinants of phenazine resistance.</title>
        <authorList>
            <person name="Mouncey N."/>
        </authorList>
    </citation>
    <scope>NUCLEOTIDE SEQUENCE [LARGE SCALE GENOMIC DNA]</scope>
    <source>
        <strain evidence="3 4">W4I19-2</strain>
    </source>
</reference>
<evidence type="ECO:0000256" key="2">
    <source>
        <dbReference type="RuleBase" id="RU000461"/>
    </source>
</evidence>
<comment type="caution">
    <text evidence="3">The sequence shown here is derived from an EMBL/GenBank/DDBJ whole genome shotgun (WGS) entry which is preliminary data.</text>
</comment>
<comment type="similarity">
    <text evidence="1 2">Belongs to the cytochrome P450 family.</text>
</comment>
<dbReference type="PANTHER" id="PTHR46696:SF1">
    <property type="entry name" value="CYTOCHROME P450 YJIB-RELATED"/>
    <property type="match status" value="1"/>
</dbReference>
<dbReference type="InterPro" id="IPR001128">
    <property type="entry name" value="Cyt_P450"/>
</dbReference>
<keyword evidence="2" id="KW-0560">Oxidoreductase</keyword>
<sequence length="419" mass="46379">MKLTDVTAADRAAVDLSRVDLFDAAYHAEGDPHAAWAVMREQAPLHRSELPDTRAFFNVTRYHDACRVLGSHREFTSERGSLLSQLGHDDAASGRMLVATDPPRHSELRRPLNKMFTGRGLARSEDRIRDAVRSLVAGALDGPVWDLAQQATMLPMAIAGALMDLPEPDWKDLVQWTGMAAAPQDPVFTIRNPHATLAIAHHQLFEYFATQYEARKGTDGDDAFRLLMTMRDGELTREEVVVNCYSLLLGANATTPHTVAGTVLALMERPDQLRAVRENPGLIPSLVEEGLRWTSPASSFLRYAVDDVEIAGGVVPRGEAVAVWVGSANRDADVFPEPYRFDVRRSDNRHIAFGYGTHYCLGATVARLTLRLFFEEVLDRFEEFVPAGEPQHLVSNFVAGFTSLPVRAVPRRVEAVAGR</sequence>
<dbReference type="PANTHER" id="PTHR46696">
    <property type="entry name" value="P450, PUTATIVE (EUROFUNG)-RELATED"/>
    <property type="match status" value="1"/>
</dbReference>
<dbReference type="PRINTS" id="PR00359">
    <property type="entry name" value="BP450"/>
</dbReference>
<dbReference type="InterPro" id="IPR036396">
    <property type="entry name" value="Cyt_P450_sf"/>
</dbReference>
<keyword evidence="2" id="KW-0479">Metal-binding</keyword>
<proteinExistence type="inferred from homology"/>
<dbReference type="Pfam" id="PF00067">
    <property type="entry name" value="p450"/>
    <property type="match status" value="1"/>
</dbReference>
<dbReference type="PROSITE" id="PS00086">
    <property type="entry name" value="CYTOCHROME_P450"/>
    <property type="match status" value="1"/>
</dbReference>
<accession>A0ABU0Q1U3</accession>
<dbReference type="RefSeq" id="WP_307044034.1">
    <property type="nucleotide sequence ID" value="NZ_JAUSYA010000001.1"/>
</dbReference>
<organism evidence="3 4">
    <name type="scientific">Streptomyces achromogenes</name>
    <dbReference type="NCBI Taxonomy" id="67255"/>
    <lineage>
        <taxon>Bacteria</taxon>
        <taxon>Bacillati</taxon>
        <taxon>Actinomycetota</taxon>
        <taxon>Actinomycetes</taxon>
        <taxon>Kitasatosporales</taxon>
        <taxon>Streptomycetaceae</taxon>
        <taxon>Streptomyces</taxon>
    </lineage>
</organism>